<dbReference type="InterPro" id="IPR011701">
    <property type="entry name" value="MFS"/>
</dbReference>
<evidence type="ECO:0000256" key="6">
    <source>
        <dbReference type="ARBA" id="ARBA00022989"/>
    </source>
</evidence>
<dbReference type="RefSeq" id="WP_269091313.1">
    <property type="nucleotide sequence ID" value="NZ_CP137757.1"/>
</dbReference>
<evidence type="ECO:0000256" key="7">
    <source>
        <dbReference type="ARBA" id="ARBA00023136"/>
    </source>
</evidence>
<dbReference type="InterPro" id="IPR005829">
    <property type="entry name" value="Sugar_transporter_CS"/>
</dbReference>
<evidence type="ECO:0000256" key="9">
    <source>
        <dbReference type="SAM" id="Phobius"/>
    </source>
</evidence>
<dbReference type="PANTHER" id="PTHR43271">
    <property type="entry name" value="BLL2771 PROTEIN"/>
    <property type="match status" value="1"/>
</dbReference>
<dbReference type="InterPro" id="IPR020846">
    <property type="entry name" value="MFS_dom"/>
</dbReference>
<evidence type="ECO:0000256" key="3">
    <source>
        <dbReference type="ARBA" id="ARBA00022448"/>
    </source>
</evidence>
<feature type="transmembrane region" description="Helical" evidence="9">
    <location>
        <begin position="20"/>
        <end position="42"/>
    </location>
</feature>
<evidence type="ECO:0000259" key="10">
    <source>
        <dbReference type="PROSITE" id="PS50850"/>
    </source>
</evidence>
<dbReference type="AlphaFoldDB" id="A0AAU0Q0F3"/>
<dbReference type="PROSITE" id="PS00216">
    <property type="entry name" value="SUGAR_TRANSPORT_1"/>
    <property type="match status" value="1"/>
</dbReference>
<reference evidence="11 12" key="1">
    <citation type="submission" date="2023-10" db="EMBL/GenBank/DDBJ databases">
        <title>complete genome sequence of Corynebacterium pseudokroppenstedtii P15-C1.</title>
        <authorList>
            <person name="Bruggemann H."/>
            <person name="Poehlein A."/>
        </authorList>
    </citation>
    <scope>NUCLEOTIDE SEQUENCE [LARGE SCALE GENOMIC DNA]</scope>
    <source>
        <strain evidence="11 12">P15_C1</strain>
    </source>
</reference>
<dbReference type="InterPro" id="IPR036259">
    <property type="entry name" value="MFS_trans_sf"/>
</dbReference>
<accession>A0AAU0Q0F3</accession>
<dbReference type="EMBL" id="CP137757">
    <property type="protein sequence ID" value="WPF25087.1"/>
    <property type="molecule type" value="Genomic_DNA"/>
</dbReference>
<organism evidence="11 12">
    <name type="scientific">Corynebacterium pseudokroppenstedtii</name>
    <dbReference type="NCBI Taxonomy" id="2804917"/>
    <lineage>
        <taxon>Bacteria</taxon>
        <taxon>Bacillati</taxon>
        <taxon>Actinomycetota</taxon>
        <taxon>Actinomycetes</taxon>
        <taxon>Mycobacteriales</taxon>
        <taxon>Corynebacteriaceae</taxon>
        <taxon>Corynebacterium</taxon>
    </lineage>
</organism>
<dbReference type="PANTHER" id="PTHR43271:SF1">
    <property type="entry name" value="INNER MEMBRANE TRANSPORT PROTEIN YNFM"/>
    <property type="match status" value="1"/>
</dbReference>
<gene>
    <name evidence="11" type="ORF">Q0N40_00530</name>
</gene>
<dbReference type="Proteomes" id="UP001174314">
    <property type="component" value="Chromosome"/>
</dbReference>
<protein>
    <submittedName>
        <fullName evidence="11">MFS transporter</fullName>
    </submittedName>
</protein>
<feature type="region of interest" description="Disordered" evidence="8">
    <location>
        <begin position="127"/>
        <end position="150"/>
    </location>
</feature>
<sequence length="167" mass="17294">MATQGLPDGYTPQSPMYRKVILAMVGAGLASFNALYCTQALLPVLSEDLHVTPATASLTVSATTGMLALSIIPASIISERFGRKRVIMLSALSATLLGLLLPLSTSVGMLITLRGLQGITVAGGSGNGDGVSVGRDSPETRSSSDGAVCGGDVRGRAVRPRYPFWRT</sequence>
<keyword evidence="12" id="KW-1185">Reference proteome</keyword>
<dbReference type="GO" id="GO:0022857">
    <property type="term" value="F:transmembrane transporter activity"/>
    <property type="evidence" value="ECO:0007669"/>
    <property type="project" value="InterPro"/>
</dbReference>
<comment type="similarity">
    <text evidence="2">Belongs to the major facilitator superfamily.</text>
</comment>
<keyword evidence="5 9" id="KW-0812">Transmembrane</keyword>
<evidence type="ECO:0000313" key="11">
    <source>
        <dbReference type="EMBL" id="WPF25087.1"/>
    </source>
</evidence>
<dbReference type="SUPFAM" id="SSF103473">
    <property type="entry name" value="MFS general substrate transporter"/>
    <property type="match status" value="1"/>
</dbReference>
<dbReference type="GO" id="GO:0005886">
    <property type="term" value="C:plasma membrane"/>
    <property type="evidence" value="ECO:0007669"/>
    <property type="project" value="UniProtKB-SubCell"/>
</dbReference>
<evidence type="ECO:0000256" key="8">
    <source>
        <dbReference type="SAM" id="MobiDB-lite"/>
    </source>
</evidence>
<proteinExistence type="inferred from homology"/>
<dbReference type="KEGG" id="cpsk:Q0N40_00530"/>
<evidence type="ECO:0000256" key="4">
    <source>
        <dbReference type="ARBA" id="ARBA00022475"/>
    </source>
</evidence>
<evidence type="ECO:0000256" key="2">
    <source>
        <dbReference type="ARBA" id="ARBA00008335"/>
    </source>
</evidence>
<evidence type="ECO:0000256" key="5">
    <source>
        <dbReference type="ARBA" id="ARBA00022692"/>
    </source>
</evidence>
<evidence type="ECO:0000256" key="1">
    <source>
        <dbReference type="ARBA" id="ARBA00004651"/>
    </source>
</evidence>
<dbReference type="PROSITE" id="PS50850">
    <property type="entry name" value="MFS"/>
    <property type="match status" value="1"/>
</dbReference>
<evidence type="ECO:0000313" key="12">
    <source>
        <dbReference type="Proteomes" id="UP001174314"/>
    </source>
</evidence>
<feature type="domain" description="Major facilitator superfamily (MFS) profile" evidence="10">
    <location>
        <begin position="19"/>
        <end position="167"/>
    </location>
</feature>
<comment type="subcellular location">
    <subcellularLocation>
        <location evidence="1">Cell membrane</location>
        <topology evidence="1">Multi-pass membrane protein</topology>
    </subcellularLocation>
</comment>
<feature type="transmembrane region" description="Helical" evidence="9">
    <location>
        <begin position="54"/>
        <end position="74"/>
    </location>
</feature>
<name>A0AAU0Q0F3_9CORY</name>
<keyword evidence="4" id="KW-1003">Cell membrane</keyword>
<dbReference type="Pfam" id="PF07690">
    <property type="entry name" value="MFS_1"/>
    <property type="match status" value="1"/>
</dbReference>
<keyword evidence="6 9" id="KW-1133">Transmembrane helix</keyword>
<keyword evidence="3" id="KW-0813">Transport</keyword>
<dbReference type="Gene3D" id="1.20.1250.20">
    <property type="entry name" value="MFS general substrate transporter like domains"/>
    <property type="match status" value="1"/>
</dbReference>
<feature type="transmembrane region" description="Helical" evidence="9">
    <location>
        <begin position="86"/>
        <end position="111"/>
    </location>
</feature>
<keyword evidence="7 9" id="KW-0472">Membrane</keyword>